<gene>
    <name evidence="2" type="ORF">NE237_027290</name>
</gene>
<feature type="compositionally biased region" description="Low complexity" evidence="1">
    <location>
        <begin position="58"/>
        <end position="71"/>
    </location>
</feature>
<organism evidence="2 3">
    <name type="scientific">Protea cynaroides</name>
    <dbReference type="NCBI Taxonomy" id="273540"/>
    <lineage>
        <taxon>Eukaryota</taxon>
        <taxon>Viridiplantae</taxon>
        <taxon>Streptophyta</taxon>
        <taxon>Embryophyta</taxon>
        <taxon>Tracheophyta</taxon>
        <taxon>Spermatophyta</taxon>
        <taxon>Magnoliopsida</taxon>
        <taxon>Proteales</taxon>
        <taxon>Proteaceae</taxon>
        <taxon>Protea</taxon>
    </lineage>
</organism>
<evidence type="ECO:0000256" key="1">
    <source>
        <dbReference type="SAM" id="MobiDB-lite"/>
    </source>
</evidence>
<evidence type="ECO:0000313" key="2">
    <source>
        <dbReference type="EMBL" id="KAJ4950458.1"/>
    </source>
</evidence>
<dbReference type="OrthoDB" id="410307at2759"/>
<comment type="caution">
    <text evidence="2">The sequence shown here is derived from an EMBL/GenBank/DDBJ whole genome shotgun (WGS) entry which is preliminary data.</text>
</comment>
<feature type="region of interest" description="Disordered" evidence="1">
    <location>
        <begin position="40"/>
        <end position="103"/>
    </location>
</feature>
<keyword evidence="3" id="KW-1185">Reference proteome</keyword>
<dbReference type="AlphaFoldDB" id="A0A9Q0GMN9"/>
<dbReference type="EMBL" id="JAMYWD010000012">
    <property type="protein sequence ID" value="KAJ4950458.1"/>
    <property type="molecule type" value="Genomic_DNA"/>
</dbReference>
<dbReference type="Proteomes" id="UP001141806">
    <property type="component" value="Unassembled WGS sequence"/>
</dbReference>
<proteinExistence type="predicted"/>
<reference evidence="2" key="1">
    <citation type="journal article" date="2023" name="Plant J.">
        <title>The genome of the king protea, Protea cynaroides.</title>
        <authorList>
            <person name="Chang J."/>
            <person name="Duong T.A."/>
            <person name="Schoeman C."/>
            <person name="Ma X."/>
            <person name="Roodt D."/>
            <person name="Barker N."/>
            <person name="Li Z."/>
            <person name="Van de Peer Y."/>
            <person name="Mizrachi E."/>
        </authorList>
    </citation>
    <scope>NUCLEOTIDE SEQUENCE</scope>
    <source>
        <tissue evidence="2">Young leaves</tissue>
    </source>
</reference>
<protein>
    <submittedName>
        <fullName evidence="2">Uncharacterized protein</fullName>
    </submittedName>
</protein>
<evidence type="ECO:0000313" key="3">
    <source>
        <dbReference type="Proteomes" id="UP001141806"/>
    </source>
</evidence>
<accession>A0A9Q0GMN9</accession>
<feature type="region of interest" description="Disordered" evidence="1">
    <location>
        <begin position="1"/>
        <end position="23"/>
    </location>
</feature>
<sequence length="150" mass="16447">MHEDNLFLQFARGKEEEEEVPPGHYINKKIKTDEGQLCTCRTPPTSGTKSHFPFNHTASASAPSSASASASLPPPQPGMKKSTMKFKQEDSSTAVGWSPEDDGIEIQIPSSSIEKPAAREAVDSYINAVLYGPSRRRRLPVFEEICPAEE</sequence>
<name>A0A9Q0GMN9_9MAGN</name>